<sequence>MRIYRAAGGVPGSVVCLGTALAWHHLADAVPRRVQLAVPRGSEPRRRLSISFQVIEYDPETFTVGVSHAEPLRGADTLVTGVERTLVDAIVRRDHVREAVAREAVRRYRTRSRKWTSADRAMLFQVARMVGVEERVTEFFESTI</sequence>
<comment type="caution">
    <text evidence="1">The sequence shown here is derived from an EMBL/GenBank/DDBJ whole genome shotgun (WGS) entry which is preliminary data.</text>
</comment>
<dbReference type="Proteomes" id="UP001501747">
    <property type="component" value="Unassembled WGS sequence"/>
</dbReference>
<accession>A0ABP7T440</accession>
<evidence type="ECO:0000313" key="2">
    <source>
        <dbReference type="Proteomes" id="UP001501747"/>
    </source>
</evidence>
<evidence type="ECO:0000313" key="1">
    <source>
        <dbReference type="EMBL" id="GAA4020717.1"/>
    </source>
</evidence>
<keyword evidence="2" id="KW-1185">Reference proteome</keyword>
<protein>
    <submittedName>
        <fullName evidence="1">Uncharacterized protein</fullName>
    </submittedName>
</protein>
<gene>
    <name evidence="1" type="ORF">GCM10022247_51000</name>
</gene>
<reference evidence="2" key="1">
    <citation type="journal article" date="2019" name="Int. J. Syst. Evol. Microbiol.">
        <title>The Global Catalogue of Microorganisms (GCM) 10K type strain sequencing project: providing services to taxonomists for standard genome sequencing and annotation.</title>
        <authorList>
            <consortium name="The Broad Institute Genomics Platform"/>
            <consortium name="The Broad Institute Genome Sequencing Center for Infectious Disease"/>
            <person name="Wu L."/>
            <person name="Ma J."/>
        </authorList>
    </citation>
    <scope>NUCLEOTIDE SEQUENCE [LARGE SCALE GENOMIC DNA]</scope>
    <source>
        <strain evidence="2">JCM 17342</strain>
    </source>
</reference>
<dbReference type="EMBL" id="BAABAL010000018">
    <property type="protein sequence ID" value="GAA4020717.1"/>
    <property type="molecule type" value="Genomic_DNA"/>
</dbReference>
<proteinExistence type="predicted"/>
<organism evidence="1 2">
    <name type="scientific">Allokutzneria multivorans</name>
    <dbReference type="NCBI Taxonomy" id="1142134"/>
    <lineage>
        <taxon>Bacteria</taxon>
        <taxon>Bacillati</taxon>
        <taxon>Actinomycetota</taxon>
        <taxon>Actinomycetes</taxon>
        <taxon>Pseudonocardiales</taxon>
        <taxon>Pseudonocardiaceae</taxon>
        <taxon>Allokutzneria</taxon>
    </lineage>
</organism>
<name>A0ABP7T440_9PSEU</name>